<accession>A0A0J5Q296</accession>
<dbReference type="PROSITE" id="PS50043">
    <property type="entry name" value="HTH_LUXR_2"/>
    <property type="match status" value="1"/>
</dbReference>
<organism evidence="7 8">
    <name type="scientific">Pluralibacter gergoviae</name>
    <name type="common">Enterobacter gergoviae</name>
    <dbReference type="NCBI Taxonomy" id="61647"/>
    <lineage>
        <taxon>Bacteria</taxon>
        <taxon>Pseudomonadati</taxon>
        <taxon>Pseudomonadota</taxon>
        <taxon>Gammaproteobacteria</taxon>
        <taxon>Enterobacterales</taxon>
        <taxon>Enterobacteriaceae</taxon>
        <taxon>Pluralibacter</taxon>
    </lineage>
</organism>
<dbReference type="SUPFAM" id="SSF52172">
    <property type="entry name" value="CheY-like"/>
    <property type="match status" value="1"/>
</dbReference>
<dbReference type="GO" id="GO:0000160">
    <property type="term" value="P:phosphorelay signal transduction system"/>
    <property type="evidence" value="ECO:0007669"/>
    <property type="project" value="InterPro"/>
</dbReference>
<dbReference type="RefSeq" id="WP_048278633.1">
    <property type="nucleotide sequence ID" value="NZ_LDZF01000006.1"/>
</dbReference>
<dbReference type="SUPFAM" id="SSF46894">
    <property type="entry name" value="C-terminal effector domain of the bipartite response regulators"/>
    <property type="match status" value="1"/>
</dbReference>
<keyword evidence="4" id="KW-0597">Phosphoprotein</keyword>
<feature type="domain" description="Response regulatory" evidence="6">
    <location>
        <begin position="8"/>
        <end position="124"/>
    </location>
</feature>
<dbReference type="STRING" id="61647.LG71_05980"/>
<dbReference type="NCBIfam" id="NF007708">
    <property type="entry name" value="PRK10403.1"/>
    <property type="match status" value="1"/>
</dbReference>
<dbReference type="AlphaFoldDB" id="A0A0J5Q296"/>
<dbReference type="PATRIC" id="fig|61647.15.peg.4850"/>
<dbReference type="PROSITE" id="PS50110">
    <property type="entry name" value="RESPONSE_REGULATORY"/>
    <property type="match status" value="1"/>
</dbReference>
<name>A0A0J5Q296_PLUGE</name>
<evidence type="ECO:0000256" key="4">
    <source>
        <dbReference type="PROSITE-ProRule" id="PRU00169"/>
    </source>
</evidence>
<dbReference type="PROSITE" id="PS00622">
    <property type="entry name" value="HTH_LUXR_1"/>
    <property type="match status" value="1"/>
</dbReference>
<evidence type="ECO:0000313" key="8">
    <source>
        <dbReference type="Proteomes" id="UP000036196"/>
    </source>
</evidence>
<evidence type="ECO:0000256" key="3">
    <source>
        <dbReference type="ARBA" id="ARBA00023163"/>
    </source>
</evidence>
<evidence type="ECO:0000256" key="2">
    <source>
        <dbReference type="ARBA" id="ARBA00023125"/>
    </source>
</evidence>
<feature type="domain" description="HTH luxR-type" evidence="5">
    <location>
        <begin position="148"/>
        <end position="213"/>
    </location>
</feature>
<feature type="modified residue" description="4-aspartylphosphate" evidence="4">
    <location>
        <position position="59"/>
    </location>
</feature>
<dbReference type="PRINTS" id="PR00038">
    <property type="entry name" value="HTHLUXR"/>
</dbReference>
<keyword evidence="3" id="KW-0804">Transcription</keyword>
<gene>
    <name evidence="7" type="ORF">ABW06_08055</name>
</gene>
<dbReference type="InterPro" id="IPR016032">
    <property type="entry name" value="Sig_transdc_resp-reg_C-effctor"/>
</dbReference>
<dbReference type="InterPro" id="IPR001789">
    <property type="entry name" value="Sig_transdc_resp-reg_receiver"/>
</dbReference>
<protein>
    <submittedName>
        <fullName evidence="7">Transcriptional regulator NarP</fullName>
    </submittedName>
</protein>
<keyword evidence="2" id="KW-0238">DNA-binding</keyword>
<dbReference type="CDD" id="cd06170">
    <property type="entry name" value="LuxR_C_like"/>
    <property type="match status" value="1"/>
</dbReference>
<keyword evidence="8" id="KW-1185">Reference proteome</keyword>
<evidence type="ECO:0000259" key="5">
    <source>
        <dbReference type="PROSITE" id="PS50043"/>
    </source>
</evidence>
<dbReference type="InterPro" id="IPR039420">
    <property type="entry name" value="WalR-like"/>
</dbReference>
<dbReference type="Pfam" id="PF00196">
    <property type="entry name" value="GerE"/>
    <property type="match status" value="1"/>
</dbReference>
<dbReference type="Gene3D" id="3.40.50.2300">
    <property type="match status" value="1"/>
</dbReference>
<dbReference type="PANTHER" id="PTHR43214">
    <property type="entry name" value="TWO-COMPONENT RESPONSE REGULATOR"/>
    <property type="match status" value="1"/>
</dbReference>
<dbReference type="GO" id="GO:0006355">
    <property type="term" value="P:regulation of DNA-templated transcription"/>
    <property type="evidence" value="ECO:0007669"/>
    <property type="project" value="InterPro"/>
</dbReference>
<dbReference type="SMART" id="SM00448">
    <property type="entry name" value="REC"/>
    <property type="match status" value="1"/>
</dbReference>
<dbReference type="Pfam" id="PF00072">
    <property type="entry name" value="Response_reg"/>
    <property type="match status" value="1"/>
</dbReference>
<dbReference type="InterPro" id="IPR000792">
    <property type="entry name" value="Tscrpt_reg_LuxR_C"/>
</dbReference>
<keyword evidence="1" id="KW-0805">Transcription regulation</keyword>
<dbReference type="EMBL" id="LDZF01000006">
    <property type="protein sequence ID" value="KMK14774.1"/>
    <property type="molecule type" value="Genomic_DNA"/>
</dbReference>
<evidence type="ECO:0000259" key="6">
    <source>
        <dbReference type="PROSITE" id="PS50110"/>
    </source>
</evidence>
<dbReference type="GO" id="GO:0003677">
    <property type="term" value="F:DNA binding"/>
    <property type="evidence" value="ECO:0007669"/>
    <property type="project" value="UniProtKB-KW"/>
</dbReference>
<dbReference type="PANTHER" id="PTHR43214:SF41">
    <property type="entry name" value="NITRATE_NITRITE RESPONSE REGULATOR PROTEIN NARP"/>
    <property type="match status" value="1"/>
</dbReference>
<proteinExistence type="predicted"/>
<evidence type="ECO:0000313" key="7">
    <source>
        <dbReference type="EMBL" id="KMK14774.1"/>
    </source>
</evidence>
<evidence type="ECO:0000256" key="1">
    <source>
        <dbReference type="ARBA" id="ARBA00023015"/>
    </source>
</evidence>
<dbReference type="eggNOG" id="COG2197">
    <property type="taxonomic scope" value="Bacteria"/>
</dbReference>
<dbReference type="SMART" id="SM00421">
    <property type="entry name" value="HTH_LUXR"/>
    <property type="match status" value="1"/>
</dbReference>
<dbReference type="InterPro" id="IPR011006">
    <property type="entry name" value="CheY-like_superfamily"/>
</dbReference>
<sequence>MTGVVPQQVLIVDDHPLMRRGIRQLLEQDDAFRVVAEAGDGSTAVALAGRHDLDLILLDLHMKGRSGLETLQALRRDGCTARIVILTVSDAVDDIRALIDAGADGYLLKDDDPEVLLKAIRAGADGKEVFSDKVREYLSQREPGSEAQAGSLAQLTERELDVLHELAGGMSNKQIASVLNISEQTVKVHVRNLLRKLNVRSRVAATVMFLQSERRGR</sequence>
<comment type="caution">
    <text evidence="7">The sequence shown here is derived from an EMBL/GenBank/DDBJ whole genome shotgun (WGS) entry which is preliminary data.</text>
</comment>
<reference evidence="7 8" key="1">
    <citation type="submission" date="2015-05" db="EMBL/GenBank/DDBJ databases">
        <title>Genome sequences of Pluralibacter gergoviae.</title>
        <authorList>
            <person name="Greninger A.L."/>
            <person name="Miller S."/>
        </authorList>
    </citation>
    <scope>NUCLEOTIDE SEQUENCE [LARGE SCALE GENOMIC DNA]</scope>
    <source>
        <strain evidence="7 8">JS81F13</strain>
    </source>
</reference>
<dbReference type="Proteomes" id="UP000036196">
    <property type="component" value="Unassembled WGS sequence"/>
</dbReference>